<accession>A0AAD4C530</accession>
<dbReference type="Gene3D" id="3.80.10.10">
    <property type="entry name" value="Ribonuclease Inhibitor"/>
    <property type="match status" value="1"/>
</dbReference>
<gene>
    <name evidence="1" type="ORF">L210DRAFT_3756584</name>
</gene>
<protein>
    <recommendedName>
        <fullName evidence="3">F-box domain-containing protein</fullName>
    </recommendedName>
</protein>
<dbReference type="InterPro" id="IPR032675">
    <property type="entry name" value="LRR_dom_sf"/>
</dbReference>
<dbReference type="Proteomes" id="UP001194468">
    <property type="component" value="Unassembled WGS sequence"/>
</dbReference>
<dbReference type="AlphaFoldDB" id="A0AAD4C530"/>
<evidence type="ECO:0008006" key="3">
    <source>
        <dbReference type="Google" id="ProtNLM"/>
    </source>
</evidence>
<evidence type="ECO:0000313" key="2">
    <source>
        <dbReference type="Proteomes" id="UP001194468"/>
    </source>
</evidence>
<comment type="caution">
    <text evidence="1">The sequence shown here is derived from an EMBL/GenBank/DDBJ whole genome shotgun (WGS) entry which is preliminary data.</text>
</comment>
<reference evidence="1" key="1">
    <citation type="submission" date="2019-10" db="EMBL/GenBank/DDBJ databases">
        <authorList>
            <consortium name="DOE Joint Genome Institute"/>
            <person name="Kuo A."/>
            <person name="Miyauchi S."/>
            <person name="Kiss E."/>
            <person name="Drula E."/>
            <person name="Kohler A."/>
            <person name="Sanchez-Garcia M."/>
            <person name="Andreopoulos B."/>
            <person name="Barry K.W."/>
            <person name="Bonito G."/>
            <person name="Buee M."/>
            <person name="Carver A."/>
            <person name="Chen C."/>
            <person name="Cichocki N."/>
            <person name="Clum A."/>
            <person name="Culley D."/>
            <person name="Crous P.W."/>
            <person name="Fauchery L."/>
            <person name="Girlanda M."/>
            <person name="Hayes R."/>
            <person name="Keri Z."/>
            <person name="LaButti K."/>
            <person name="Lipzen A."/>
            <person name="Lombard V."/>
            <person name="Magnuson J."/>
            <person name="Maillard F."/>
            <person name="Morin E."/>
            <person name="Murat C."/>
            <person name="Nolan M."/>
            <person name="Ohm R."/>
            <person name="Pangilinan J."/>
            <person name="Pereira M."/>
            <person name="Perotto S."/>
            <person name="Peter M."/>
            <person name="Riley R."/>
            <person name="Sitrit Y."/>
            <person name="Stielow B."/>
            <person name="Szollosi G."/>
            <person name="Zifcakova L."/>
            <person name="Stursova M."/>
            <person name="Spatafora J.W."/>
            <person name="Tedersoo L."/>
            <person name="Vaario L.-M."/>
            <person name="Yamada A."/>
            <person name="Yan M."/>
            <person name="Wang P."/>
            <person name="Xu J."/>
            <person name="Bruns T."/>
            <person name="Baldrian P."/>
            <person name="Vilgalys R."/>
            <person name="Henrissat B."/>
            <person name="Grigoriev I.V."/>
            <person name="Hibbett D."/>
            <person name="Nagy L.G."/>
            <person name="Martin F.M."/>
        </authorList>
    </citation>
    <scope>NUCLEOTIDE SEQUENCE</scope>
    <source>
        <strain evidence="1">BED1</strain>
    </source>
</reference>
<keyword evidence="2" id="KW-1185">Reference proteome</keyword>
<sequence length="529" mass="60434">MHNALLIHEVLGRVVDYLAEDTARHPTAFPPKDTRKSGRRALGILARTCRAFSEPALDSLWRRLHSLKPFMLCLAKASYNDTSVEGAMPSFDDKEWDILLRYTPRVQELTLEHDQPSMKILQSLWFRTVLLLPNLRKLRWMYEDYTAIASIRLLLSPSLAHLHVWLDGGDHSSVLGLLESYHTLCPDLKSLYFGHLCRFPHVTAAISRAICRPPNLEILNCDPIDEAALIYIADSRCLTKFSANLHTHQPDSLRKIAGYSTPNHPPFENLRILELRVEDISSIIPYLKSQHQPLEDVSFDFRMLPTPEVFYELFTALSSATRRRTLRRVRLQSVGLIADGISPEPVNFQVLSPLMTFHLHTVKININNPVSLNDDELHRLVQAWPELEAFSFNQYYEWNNNDRASFHIPTLRGLLLLLARCPKLHDLGLCVDARNVPSLTENKTTICNTAITKLSVVNSLIQEPVASVAHFLLEHLPSLSMLTAWTSFGARSRSSQDYRRMWKEVELQVRKIHGRDSSPETSDSEMETV</sequence>
<organism evidence="1 2">
    <name type="scientific">Boletus edulis BED1</name>
    <dbReference type="NCBI Taxonomy" id="1328754"/>
    <lineage>
        <taxon>Eukaryota</taxon>
        <taxon>Fungi</taxon>
        <taxon>Dikarya</taxon>
        <taxon>Basidiomycota</taxon>
        <taxon>Agaricomycotina</taxon>
        <taxon>Agaricomycetes</taxon>
        <taxon>Agaricomycetidae</taxon>
        <taxon>Boletales</taxon>
        <taxon>Boletineae</taxon>
        <taxon>Boletaceae</taxon>
        <taxon>Boletoideae</taxon>
        <taxon>Boletus</taxon>
    </lineage>
</organism>
<evidence type="ECO:0000313" key="1">
    <source>
        <dbReference type="EMBL" id="KAF8448690.1"/>
    </source>
</evidence>
<dbReference type="SUPFAM" id="SSF52047">
    <property type="entry name" value="RNI-like"/>
    <property type="match status" value="1"/>
</dbReference>
<dbReference type="EMBL" id="WHUW01000003">
    <property type="protein sequence ID" value="KAF8448690.1"/>
    <property type="molecule type" value="Genomic_DNA"/>
</dbReference>
<name>A0AAD4C530_BOLED</name>
<reference evidence="1" key="2">
    <citation type="journal article" date="2020" name="Nat. Commun.">
        <title>Large-scale genome sequencing of mycorrhizal fungi provides insights into the early evolution of symbiotic traits.</title>
        <authorList>
            <person name="Miyauchi S."/>
            <person name="Kiss E."/>
            <person name="Kuo A."/>
            <person name="Drula E."/>
            <person name="Kohler A."/>
            <person name="Sanchez-Garcia M."/>
            <person name="Morin E."/>
            <person name="Andreopoulos B."/>
            <person name="Barry K.W."/>
            <person name="Bonito G."/>
            <person name="Buee M."/>
            <person name="Carver A."/>
            <person name="Chen C."/>
            <person name="Cichocki N."/>
            <person name="Clum A."/>
            <person name="Culley D."/>
            <person name="Crous P.W."/>
            <person name="Fauchery L."/>
            <person name="Girlanda M."/>
            <person name="Hayes R.D."/>
            <person name="Keri Z."/>
            <person name="LaButti K."/>
            <person name="Lipzen A."/>
            <person name="Lombard V."/>
            <person name="Magnuson J."/>
            <person name="Maillard F."/>
            <person name="Murat C."/>
            <person name="Nolan M."/>
            <person name="Ohm R.A."/>
            <person name="Pangilinan J."/>
            <person name="Pereira M.F."/>
            <person name="Perotto S."/>
            <person name="Peter M."/>
            <person name="Pfister S."/>
            <person name="Riley R."/>
            <person name="Sitrit Y."/>
            <person name="Stielow J.B."/>
            <person name="Szollosi G."/>
            <person name="Zifcakova L."/>
            <person name="Stursova M."/>
            <person name="Spatafora J.W."/>
            <person name="Tedersoo L."/>
            <person name="Vaario L.M."/>
            <person name="Yamada A."/>
            <person name="Yan M."/>
            <person name="Wang P."/>
            <person name="Xu J."/>
            <person name="Bruns T."/>
            <person name="Baldrian P."/>
            <person name="Vilgalys R."/>
            <person name="Dunand C."/>
            <person name="Henrissat B."/>
            <person name="Grigoriev I.V."/>
            <person name="Hibbett D."/>
            <person name="Nagy L.G."/>
            <person name="Martin F.M."/>
        </authorList>
    </citation>
    <scope>NUCLEOTIDE SEQUENCE</scope>
    <source>
        <strain evidence="1">BED1</strain>
    </source>
</reference>
<proteinExistence type="predicted"/>